<keyword evidence="1 3" id="KW-0378">Hydrolase</keyword>
<gene>
    <name evidence="3" type="ORF">G7B40_008080</name>
</gene>
<dbReference type="SUPFAM" id="SSF52266">
    <property type="entry name" value="SGNH hydrolase"/>
    <property type="match status" value="1"/>
</dbReference>
<dbReference type="InterPro" id="IPR051058">
    <property type="entry name" value="GDSL_Est/Lipase"/>
</dbReference>
<evidence type="ECO:0000313" key="4">
    <source>
        <dbReference type="Proteomes" id="UP000667802"/>
    </source>
</evidence>
<dbReference type="InterPro" id="IPR001087">
    <property type="entry name" value="GDSL"/>
</dbReference>
<dbReference type="Proteomes" id="UP000667802">
    <property type="component" value="Unassembled WGS sequence"/>
</dbReference>
<dbReference type="PANTHER" id="PTHR45648:SF22">
    <property type="entry name" value="GDSL LIPASE_ACYLHYDROLASE FAMILY PROTEIN (AFU_ORTHOLOGUE AFUA_4G14700)"/>
    <property type="match status" value="1"/>
</dbReference>
<evidence type="ECO:0000256" key="1">
    <source>
        <dbReference type="ARBA" id="ARBA00022801"/>
    </source>
</evidence>
<keyword evidence="4" id="KW-1185">Reference proteome</keyword>
<feature type="chain" id="PRO_5042960082" evidence="2">
    <location>
        <begin position="24"/>
        <end position="355"/>
    </location>
</feature>
<dbReference type="Pfam" id="PF00657">
    <property type="entry name" value="Lipase_GDSL"/>
    <property type="match status" value="1"/>
</dbReference>
<reference evidence="4" key="1">
    <citation type="journal article" date="2021" name="Science">
        <title>Hunting the eagle killer: A cyanobacterial neurotoxin causes vacuolar myelinopathy.</title>
        <authorList>
            <person name="Breinlinger S."/>
            <person name="Phillips T.J."/>
            <person name="Haram B.N."/>
            <person name="Mares J."/>
            <person name="Martinez Yerena J.A."/>
            <person name="Hrouzek P."/>
            <person name="Sobotka R."/>
            <person name="Henderson W.M."/>
            <person name="Schmieder P."/>
            <person name="Williams S.M."/>
            <person name="Lauderdale J.D."/>
            <person name="Wilde H.D."/>
            <person name="Gerrin W."/>
            <person name="Kust A."/>
            <person name="Washington J.W."/>
            <person name="Wagner C."/>
            <person name="Geier B."/>
            <person name="Liebeke M."/>
            <person name="Enke H."/>
            <person name="Niedermeyer T.H.J."/>
            <person name="Wilde S.B."/>
        </authorList>
    </citation>
    <scope>NUCLEOTIDE SEQUENCE [LARGE SCALE GENOMIC DNA]</scope>
    <source>
        <strain evidence="4">Thurmond2011</strain>
    </source>
</reference>
<dbReference type="InterPro" id="IPR036514">
    <property type="entry name" value="SGNH_hydro_sf"/>
</dbReference>
<proteinExistence type="predicted"/>
<dbReference type="CDD" id="cd01846">
    <property type="entry name" value="fatty_acyltransferase_like"/>
    <property type="match status" value="1"/>
</dbReference>
<name>A0AAP5M6X7_9CYAN</name>
<dbReference type="GO" id="GO:0016298">
    <property type="term" value="F:lipase activity"/>
    <property type="evidence" value="ECO:0007669"/>
    <property type="project" value="InterPro"/>
</dbReference>
<comment type="caution">
    <text evidence="3">The sequence shown here is derived from an EMBL/GenBank/DDBJ whole genome shotgun (WGS) entry which is preliminary data.</text>
</comment>
<dbReference type="PROSITE" id="PS01098">
    <property type="entry name" value="LIPASE_GDSL_SER"/>
    <property type="match status" value="1"/>
</dbReference>
<evidence type="ECO:0000313" key="3">
    <source>
        <dbReference type="EMBL" id="MDR9894530.1"/>
    </source>
</evidence>
<keyword evidence="2" id="KW-0732">Signal</keyword>
<sequence length="355" mass="37980">MKKQLLGAGFLLLSLMSPLKASATNPDQLYIFGDSLSDTGNTFNVTGGLTDPTKATPPDPPFFQGRFSNGQVWVDYVGDQLGLSPTLFSTLQTRTIPTQGINYAFGGASSGKGNLVVPNAPLPGVLEQVQAFAQPLLTSNQKADPKAVYAVWGGGNDFLFSNLSDSSQIVKNILDSVTLLAQVGAKNILVFNLPDLGKIPFAYARGVSSQLTVLSTSYNSSLATGIANLRTNPAFTGVNIIPVDINSLFNRVIASPEEFGFKNVTTPCVIGDLNNIASVCNNPDDYLFYDAVHPTTNAHKLIAATALCSIKFKTILGFSSVPDTFKCGGFGTLEVFKPKRKQYYNFPIPNFNGVR</sequence>
<dbReference type="RefSeq" id="WP_208350922.1">
    <property type="nucleotide sequence ID" value="NZ_JAALHA020000002.1"/>
</dbReference>
<accession>A0AAP5M6X7</accession>
<dbReference type="AlphaFoldDB" id="A0AAP5M6X7"/>
<dbReference type="GO" id="GO:0006629">
    <property type="term" value="P:lipid metabolic process"/>
    <property type="evidence" value="ECO:0007669"/>
    <property type="project" value="InterPro"/>
</dbReference>
<organism evidence="3 4">
    <name type="scientific">Aetokthonos hydrillicola Thurmond2011</name>
    <dbReference type="NCBI Taxonomy" id="2712845"/>
    <lineage>
        <taxon>Bacteria</taxon>
        <taxon>Bacillati</taxon>
        <taxon>Cyanobacteriota</taxon>
        <taxon>Cyanophyceae</taxon>
        <taxon>Nostocales</taxon>
        <taxon>Hapalosiphonaceae</taxon>
        <taxon>Aetokthonos</taxon>
    </lineage>
</organism>
<feature type="signal peptide" evidence="2">
    <location>
        <begin position="1"/>
        <end position="23"/>
    </location>
</feature>
<protein>
    <submittedName>
        <fullName evidence="3">SGNH/GDSL hydrolase family protein</fullName>
    </submittedName>
</protein>
<dbReference type="EMBL" id="JAALHA020000002">
    <property type="protein sequence ID" value="MDR9894530.1"/>
    <property type="molecule type" value="Genomic_DNA"/>
</dbReference>
<dbReference type="InterPro" id="IPR008265">
    <property type="entry name" value="Lipase_GDSL_AS"/>
</dbReference>
<evidence type="ECO:0000256" key="2">
    <source>
        <dbReference type="SAM" id="SignalP"/>
    </source>
</evidence>
<dbReference type="PANTHER" id="PTHR45648">
    <property type="entry name" value="GDSL LIPASE/ACYLHYDROLASE FAMILY PROTEIN (AFU_ORTHOLOGUE AFUA_4G14700)"/>
    <property type="match status" value="1"/>
</dbReference>
<dbReference type="Gene3D" id="3.40.50.1110">
    <property type="entry name" value="SGNH hydrolase"/>
    <property type="match status" value="1"/>
</dbReference>